<keyword evidence="3" id="KW-0813">Transport</keyword>
<dbReference type="PANTHER" id="PTHR34501">
    <property type="entry name" value="PROTEIN YDDL-RELATED"/>
    <property type="match status" value="1"/>
</dbReference>
<evidence type="ECO:0000256" key="6">
    <source>
        <dbReference type="ARBA" id="ARBA00022729"/>
    </source>
</evidence>
<dbReference type="InterPro" id="IPR002299">
    <property type="entry name" value="Porin_Neis"/>
</dbReference>
<evidence type="ECO:0000256" key="5">
    <source>
        <dbReference type="ARBA" id="ARBA00022692"/>
    </source>
</evidence>
<evidence type="ECO:0000256" key="9">
    <source>
        <dbReference type="ARBA" id="ARBA00023136"/>
    </source>
</evidence>
<evidence type="ECO:0000256" key="4">
    <source>
        <dbReference type="ARBA" id="ARBA00022452"/>
    </source>
</evidence>
<evidence type="ECO:0000256" key="3">
    <source>
        <dbReference type="ARBA" id="ARBA00022448"/>
    </source>
</evidence>
<keyword evidence="6 11" id="KW-0732">Signal</keyword>
<evidence type="ECO:0000256" key="11">
    <source>
        <dbReference type="SAM" id="SignalP"/>
    </source>
</evidence>
<gene>
    <name evidence="13" type="ORF">SAMN05216466_10435</name>
</gene>
<dbReference type="AlphaFoldDB" id="A0A1G7VE73"/>
<dbReference type="OrthoDB" id="8982743at2"/>
<dbReference type="PRINTS" id="PR00184">
    <property type="entry name" value="NEISSPPORIN"/>
</dbReference>
<evidence type="ECO:0000313" key="13">
    <source>
        <dbReference type="EMBL" id="SDG58116.1"/>
    </source>
</evidence>
<keyword evidence="4" id="KW-1134">Transmembrane beta strand</keyword>
<dbReference type="Proteomes" id="UP000199706">
    <property type="component" value="Unassembled WGS sequence"/>
</dbReference>
<keyword evidence="10" id="KW-0998">Cell outer membrane</keyword>
<dbReference type="InterPro" id="IPR050298">
    <property type="entry name" value="Gram-neg_bact_OMP"/>
</dbReference>
<dbReference type="SUPFAM" id="SSF56935">
    <property type="entry name" value="Porins"/>
    <property type="match status" value="1"/>
</dbReference>
<evidence type="ECO:0000313" key="14">
    <source>
        <dbReference type="Proteomes" id="UP000199706"/>
    </source>
</evidence>
<dbReference type="PANTHER" id="PTHR34501:SF9">
    <property type="entry name" value="MAJOR OUTER MEMBRANE PROTEIN P.IA"/>
    <property type="match status" value="1"/>
</dbReference>
<name>A0A1G7VE73_9BURK</name>
<reference evidence="13 14" key="1">
    <citation type="submission" date="2016-10" db="EMBL/GenBank/DDBJ databases">
        <authorList>
            <person name="de Groot N.N."/>
        </authorList>
    </citation>
    <scope>NUCLEOTIDE SEQUENCE [LARGE SCALE GENOMIC DNA]</scope>
    <source>
        <strain evidence="13 14">LMG 2247</strain>
    </source>
</reference>
<comment type="subcellular location">
    <subcellularLocation>
        <location evidence="1">Cell outer membrane</location>
        <topology evidence="1">Multi-pass membrane protein</topology>
    </subcellularLocation>
</comment>
<evidence type="ECO:0000256" key="1">
    <source>
        <dbReference type="ARBA" id="ARBA00004571"/>
    </source>
</evidence>
<protein>
    <submittedName>
        <fullName evidence="13">Outer membrane protein (Porin)</fullName>
    </submittedName>
</protein>
<dbReference type="RefSeq" id="WP_090684114.1">
    <property type="nucleotide sequence ID" value="NZ_CADERL010000031.1"/>
</dbReference>
<proteinExistence type="predicted"/>
<dbReference type="GO" id="GO:0006811">
    <property type="term" value="P:monoatomic ion transport"/>
    <property type="evidence" value="ECO:0007669"/>
    <property type="project" value="UniProtKB-KW"/>
</dbReference>
<keyword evidence="8" id="KW-0626">Porin</keyword>
<dbReference type="GO" id="GO:0015288">
    <property type="term" value="F:porin activity"/>
    <property type="evidence" value="ECO:0007669"/>
    <property type="project" value="UniProtKB-KW"/>
</dbReference>
<dbReference type="CDD" id="cd00342">
    <property type="entry name" value="gram_neg_porins"/>
    <property type="match status" value="1"/>
</dbReference>
<comment type="subunit">
    <text evidence="2">Homotrimer.</text>
</comment>
<dbReference type="Pfam" id="PF13609">
    <property type="entry name" value="Porin_4"/>
    <property type="match status" value="1"/>
</dbReference>
<dbReference type="InterPro" id="IPR023614">
    <property type="entry name" value="Porin_dom_sf"/>
</dbReference>
<dbReference type="InterPro" id="IPR033900">
    <property type="entry name" value="Gram_neg_porin_domain"/>
</dbReference>
<feature type="domain" description="Porin" evidence="12">
    <location>
        <begin position="9"/>
        <end position="338"/>
    </location>
</feature>
<feature type="signal peptide" evidence="11">
    <location>
        <begin position="1"/>
        <end position="21"/>
    </location>
</feature>
<feature type="chain" id="PRO_5011660861" evidence="11">
    <location>
        <begin position="22"/>
        <end position="370"/>
    </location>
</feature>
<dbReference type="GO" id="GO:0009279">
    <property type="term" value="C:cell outer membrane"/>
    <property type="evidence" value="ECO:0007669"/>
    <property type="project" value="UniProtKB-SubCell"/>
</dbReference>
<keyword evidence="5" id="KW-0812">Transmembrane</keyword>
<keyword evidence="9" id="KW-0472">Membrane</keyword>
<keyword evidence="7" id="KW-0406">Ion transport</keyword>
<evidence type="ECO:0000256" key="7">
    <source>
        <dbReference type="ARBA" id="ARBA00023065"/>
    </source>
</evidence>
<accession>A0A1G7VE73</accession>
<sequence>MKYLALWCAALSAFAVAQAHAEGAPAGNSVTIYGLLDAGVSYVSNEGGSKNVKFDDGIFVPNLLGFKGTEDLGGGLHAVFNLVDQFSLGTGSIISGQGLFGRNAYVGLVSDRYGSVTLGNQYDFMTDSLFFGHDDAAMEVGGLYNFRAGPFSKIAIPGNPPFAQQFDWDRMAGATVNSSIKYQSPSVGGFKFGALYGFGGVPGSFGSGNSVSFGANYDNGPFGMAAAYTEVKYLTAGAPEVGIRNWGVGAHYRFDNITTTALVTTVRNTSNGGAIAEGEVGGNWLFDPQWQIGADYMYMKGDAFLNNNHAHQITTVLDYFLSKRTTVYVEGVYQRTNDGAQALINGVLDADGTSSGPSQFIGRVGVETRF</sequence>
<evidence type="ECO:0000256" key="10">
    <source>
        <dbReference type="ARBA" id="ARBA00023237"/>
    </source>
</evidence>
<evidence type="ECO:0000259" key="12">
    <source>
        <dbReference type="Pfam" id="PF13609"/>
    </source>
</evidence>
<dbReference type="Gene3D" id="2.40.160.10">
    <property type="entry name" value="Porin"/>
    <property type="match status" value="1"/>
</dbReference>
<organism evidence="13 14">
    <name type="scientific">Paraburkholderia phenazinium</name>
    <dbReference type="NCBI Taxonomy" id="60549"/>
    <lineage>
        <taxon>Bacteria</taxon>
        <taxon>Pseudomonadati</taxon>
        <taxon>Pseudomonadota</taxon>
        <taxon>Betaproteobacteria</taxon>
        <taxon>Burkholderiales</taxon>
        <taxon>Burkholderiaceae</taxon>
        <taxon>Paraburkholderia</taxon>
    </lineage>
</organism>
<dbReference type="EMBL" id="FNCJ01000004">
    <property type="protein sequence ID" value="SDG58116.1"/>
    <property type="molecule type" value="Genomic_DNA"/>
</dbReference>
<evidence type="ECO:0000256" key="8">
    <source>
        <dbReference type="ARBA" id="ARBA00023114"/>
    </source>
</evidence>
<dbReference type="GO" id="GO:0046930">
    <property type="term" value="C:pore complex"/>
    <property type="evidence" value="ECO:0007669"/>
    <property type="project" value="UniProtKB-KW"/>
</dbReference>
<evidence type="ECO:0000256" key="2">
    <source>
        <dbReference type="ARBA" id="ARBA00011233"/>
    </source>
</evidence>